<evidence type="ECO:0000256" key="1">
    <source>
        <dbReference type="SAM" id="MobiDB-lite"/>
    </source>
</evidence>
<organism evidence="2 3">
    <name type="scientific">Segatella copri</name>
    <dbReference type="NCBI Taxonomy" id="165179"/>
    <lineage>
        <taxon>Bacteria</taxon>
        <taxon>Pseudomonadati</taxon>
        <taxon>Bacteroidota</taxon>
        <taxon>Bacteroidia</taxon>
        <taxon>Bacteroidales</taxon>
        <taxon>Prevotellaceae</taxon>
        <taxon>Segatella</taxon>
    </lineage>
</organism>
<protein>
    <submittedName>
        <fullName evidence="2">Uncharacterized protein</fullName>
    </submittedName>
</protein>
<comment type="caution">
    <text evidence="2">The sequence shown here is derived from an EMBL/GenBank/DDBJ whole genome shotgun (WGS) entry which is preliminary data.</text>
</comment>
<feature type="region of interest" description="Disordered" evidence="1">
    <location>
        <begin position="39"/>
        <end position="61"/>
    </location>
</feature>
<gene>
    <name evidence="2" type="ORF">DW079_07375</name>
</gene>
<sequence length="61" mass="7121">MFHVKQTISKTFDAQPLKKGCIKCFAVKVKLQQFVKQKRIKSSKTQKQTGKKPIKRSKKKE</sequence>
<dbReference type="EMBL" id="QRNB01000031">
    <property type="protein sequence ID" value="RHK10489.1"/>
    <property type="molecule type" value="Genomic_DNA"/>
</dbReference>
<evidence type="ECO:0000313" key="3">
    <source>
        <dbReference type="Proteomes" id="UP000286211"/>
    </source>
</evidence>
<dbReference type="Proteomes" id="UP000286211">
    <property type="component" value="Unassembled WGS sequence"/>
</dbReference>
<reference evidence="2 3" key="1">
    <citation type="submission" date="2018-08" db="EMBL/GenBank/DDBJ databases">
        <title>A genome reference for cultivated species of the human gut microbiota.</title>
        <authorList>
            <person name="Zou Y."/>
            <person name="Xue W."/>
            <person name="Luo G."/>
        </authorList>
    </citation>
    <scope>NUCLEOTIDE SEQUENCE [LARGE SCALE GENOMIC DNA]</scope>
    <source>
        <strain evidence="2 3">AF46-2NS</strain>
    </source>
</reference>
<proteinExistence type="predicted"/>
<dbReference type="AlphaFoldDB" id="A0A3R6FCM4"/>
<name>A0A3R6FCM4_9BACT</name>
<evidence type="ECO:0000313" key="2">
    <source>
        <dbReference type="EMBL" id="RHK10489.1"/>
    </source>
</evidence>
<accession>A0A3R6FCM4</accession>